<dbReference type="AlphaFoldDB" id="M1VK43"/>
<dbReference type="Proteomes" id="UP000007014">
    <property type="component" value="Chromosome 16"/>
</dbReference>
<dbReference type="KEGG" id="cme:CYME_CMP139C"/>
<evidence type="ECO:0000313" key="2">
    <source>
        <dbReference type="Proteomes" id="UP000007014"/>
    </source>
</evidence>
<name>M1VK43_CYAM1</name>
<proteinExistence type="predicted"/>
<accession>M1VK43</accession>
<dbReference type="Gramene" id="CMP139CT">
    <property type="protein sequence ID" value="CMP139CT"/>
    <property type="gene ID" value="CMP139C"/>
</dbReference>
<dbReference type="EMBL" id="AP006498">
    <property type="protein sequence ID" value="BAM81778.1"/>
    <property type="molecule type" value="Genomic_DNA"/>
</dbReference>
<organism evidence="1 2">
    <name type="scientific">Cyanidioschyzon merolae (strain NIES-3377 / 10D)</name>
    <name type="common">Unicellular red alga</name>
    <dbReference type="NCBI Taxonomy" id="280699"/>
    <lineage>
        <taxon>Eukaryota</taxon>
        <taxon>Rhodophyta</taxon>
        <taxon>Bangiophyceae</taxon>
        <taxon>Cyanidiales</taxon>
        <taxon>Cyanidiaceae</taxon>
        <taxon>Cyanidioschyzon</taxon>
    </lineage>
</organism>
<sequence length="384" mass="43181">MSRQTGLSQTPSRQRFICAECSRHPYQNKMEHARLANLGIHANAWASSGFHGQNLLRDFSRMLPFPRPELRHHVWRSLLSFWFCFYPSKDVDDSVQVPISQLLAIGNAIHAQVKAAIHASLAIFMFFACRLDAPVIAMKPGCGRVCVCVCAWVKHTGFSELRPMVRERLLYRSVHARDLWRWFNPISISVSVLSTVNLDHAALLGHPFGEHAVRCIHKRSLFHSIIRHLSPCKLFFVCVSDSRNVRISITVIEVPGSLMGIVCTCSARLGQCSCGLCYSILFWSLIGLCTDFSASTETNMNGARVELATVGGSQRVPKLLVWAHYRLPHGNCGALRVSRKRRCRCSLCLRPDLCRSHWRSSCRDGVLVLLVVHTCVASGEWECV</sequence>
<reference evidence="1 2" key="2">
    <citation type="journal article" date="2007" name="BMC Biol.">
        <title>A 100%-complete sequence reveals unusually simple genomic features in the hot-spring red alga Cyanidioschyzon merolae.</title>
        <authorList>
            <person name="Nozaki H."/>
            <person name="Takano H."/>
            <person name="Misumi O."/>
            <person name="Terasawa K."/>
            <person name="Matsuzaki M."/>
            <person name="Maruyama S."/>
            <person name="Nishida K."/>
            <person name="Yagisawa F."/>
            <person name="Yoshida Y."/>
            <person name="Fujiwara T."/>
            <person name="Takio S."/>
            <person name="Tamura K."/>
            <person name="Chung S.J."/>
            <person name="Nakamura S."/>
            <person name="Kuroiwa H."/>
            <person name="Tanaka K."/>
            <person name="Sato N."/>
            <person name="Kuroiwa T."/>
        </authorList>
    </citation>
    <scope>NUCLEOTIDE SEQUENCE [LARGE SCALE GENOMIC DNA]</scope>
    <source>
        <strain evidence="1 2">10D</strain>
    </source>
</reference>
<evidence type="ECO:0000313" key="1">
    <source>
        <dbReference type="EMBL" id="BAM81778.1"/>
    </source>
</evidence>
<protein>
    <submittedName>
        <fullName evidence="1">Uncharacterized protein</fullName>
    </submittedName>
</protein>
<keyword evidence="2" id="KW-1185">Reference proteome</keyword>
<dbReference type="RefSeq" id="XP_005537814.1">
    <property type="nucleotide sequence ID" value="XM_005537757.1"/>
</dbReference>
<reference evidence="1 2" key="1">
    <citation type="journal article" date="2004" name="Nature">
        <title>Genome sequence of the ultrasmall unicellular red alga Cyanidioschyzon merolae 10D.</title>
        <authorList>
            <person name="Matsuzaki M."/>
            <person name="Misumi O."/>
            <person name="Shin-i T."/>
            <person name="Maruyama S."/>
            <person name="Takahara M."/>
            <person name="Miyagishima S."/>
            <person name="Mori T."/>
            <person name="Nishida K."/>
            <person name="Yagisawa F."/>
            <person name="Nishida K."/>
            <person name="Yoshida Y."/>
            <person name="Nishimura Y."/>
            <person name="Nakao S."/>
            <person name="Kobayashi T."/>
            <person name="Momoyama Y."/>
            <person name="Higashiyama T."/>
            <person name="Minoda A."/>
            <person name="Sano M."/>
            <person name="Nomoto H."/>
            <person name="Oishi K."/>
            <person name="Hayashi H."/>
            <person name="Ohta F."/>
            <person name="Nishizaka S."/>
            <person name="Haga S."/>
            <person name="Miura S."/>
            <person name="Morishita T."/>
            <person name="Kabeya Y."/>
            <person name="Terasawa K."/>
            <person name="Suzuki Y."/>
            <person name="Ishii Y."/>
            <person name="Asakawa S."/>
            <person name="Takano H."/>
            <person name="Ohta N."/>
            <person name="Kuroiwa H."/>
            <person name="Tanaka K."/>
            <person name="Shimizu N."/>
            <person name="Sugano S."/>
            <person name="Sato N."/>
            <person name="Nozaki H."/>
            <person name="Ogasawara N."/>
            <person name="Kohara Y."/>
            <person name="Kuroiwa T."/>
        </authorList>
    </citation>
    <scope>NUCLEOTIDE SEQUENCE [LARGE SCALE GENOMIC DNA]</scope>
    <source>
        <strain evidence="1 2">10D</strain>
    </source>
</reference>
<gene>
    <name evidence="1" type="ORF">CYME_CMP139C</name>
</gene>
<dbReference type="GeneID" id="16996070"/>
<dbReference type="HOGENOM" id="CLU_720346_0_0_1"/>